<evidence type="ECO:0008006" key="3">
    <source>
        <dbReference type="Google" id="ProtNLM"/>
    </source>
</evidence>
<dbReference type="Gene3D" id="3.90.70.10">
    <property type="entry name" value="Cysteine proteinases"/>
    <property type="match status" value="1"/>
</dbReference>
<accession>D2RFB4</accession>
<keyword evidence="2" id="KW-1185">Reference proteome</keyword>
<dbReference type="KEGG" id="apo:Arcpr_1764"/>
<evidence type="ECO:0000313" key="2">
    <source>
        <dbReference type="Proteomes" id="UP000001901"/>
    </source>
</evidence>
<dbReference type="AlphaFoldDB" id="D2RFB4"/>
<reference evidence="1 2" key="1">
    <citation type="journal article" date="2010" name="Stand. Genomic Sci.">
        <title>Complete genome sequence of Archaeoglobus profundus type strain (AV18).</title>
        <authorList>
            <person name="von Jan M."/>
            <person name="Lapidus A."/>
            <person name="Del Rio T.G."/>
            <person name="Copeland A."/>
            <person name="Tice H."/>
            <person name="Cheng J.F."/>
            <person name="Lucas S."/>
            <person name="Chen F."/>
            <person name="Nolan M."/>
            <person name="Goodwin L."/>
            <person name="Han C."/>
            <person name="Pitluck S."/>
            <person name="Liolios K."/>
            <person name="Ivanova N."/>
            <person name="Mavromatis K."/>
            <person name="Ovchinnikova G."/>
            <person name="Chertkov O."/>
            <person name="Pati A."/>
            <person name="Chen A."/>
            <person name="Palaniappan K."/>
            <person name="Land M."/>
            <person name="Hauser L."/>
            <person name="Chang Y.J."/>
            <person name="Jeffries C.D."/>
            <person name="Saunders E."/>
            <person name="Brettin T."/>
            <person name="Detter J.C."/>
            <person name="Chain P."/>
            <person name="Eichinger K."/>
            <person name="Huber H."/>
            <person name="Spring S."/>
            <person name="Rohde M."/>
            <person name="Goker M."/>
            <person name="Wirth R."/>
            <person name="Woyke T."/>
            <person name="Bristow J."/>
            <person name="Eisen J.A."/>
            <person name="Markowitz V."/>
            <person name="Hugenholtz P."/>
            <person name="Kyrpides N.C."/>
            <person name="Klenk H.P."/>
        </authorList>
    </citation>
    <scope>NUCLEOTIDE SEQUENCE [LARGE SCALE GENOMIC DNA]</scope>
    <source>
        <strain evidence="2">DSM 5631 / JCM 9629 / NBRC 100127 / Av18</strain>
    </source>
</reference>
<gene>
    <name evidence="1" type="ordered locus">Arcpr_1764</name>
</gene>
<dbReference type="HOGENOM" id="CLU_1346357_0_0_2"/>
<name>D2RFB4_ARCPA</name>
<sequence length="203" mass="23199">MELSSIPVPKLAQVEIGGVVVDVLNVPFIQQPPQMLCFPYSVSMVIEFFRQTETGVNIPSLTLGDLIRALNTDPERGTVLSKTTIKKLNEVTYPIEFAIYHGNLGKLDECFEKRIPPILIFNSMYYIYSMEGPAHATVYVGRTETKIITNNPWMGKSYPYDLERFLEAWEVEGNKMVIARLRKEKRIEDARLNKYVDLFGGEE</sequence>
<dbReference type="Proteomes" id="UP000001901">
    <property type="component" value="Chromosome"/>
</dbReference>
<dbReference type="STRING" id="572546.Arcpr_1764"/>
<protein>
    <recommendedName>
        <fullName evidence="3">Peptidase C39-like domain-containing protein</fullName>
    </recommendedName>
</protein>
<proteinExistence type="predicted"/>
<organism evidence="1 2">
    <name type="scientific">Archaeoglobus profundus (strain DSM 5631 / JCM 9629 / NBRC 100127 / Av18)</name>
    <dbReference type="NCBI Taxonomy" id="572546"/>
    <lineage>
        <taxon>Archaea</taxon>
        <taxon>Methanobacteriati</taxon>
        <taxon>Methanobacteriota</taxon>
        <taxon>Archaeoglobi</taxon>
        <taxon>Archaeoglobales</taxon>
        <taxon>Archaeoglobaceae</taxon>
        <taxon>Archaeoglobus</taxon>
    </lineage>
</organism>
<dbReference type="PaxDb" id="572546-Arcpr_1764"/>
<evidence type="ECO:0000313" key="1">
    <source>
        <dbReference type="EMBL" id="ADB58808.1"/>
    </source>
</evidence>
<dbReference type="EMBL" id="CP001857">
    <property type="protein sequence ID" value="ADB58808.1"/>
    <property type="molecule type" value="Genomic_DNA"/>
</dbReference>